<protein>
    <recommendedName>
        <fullName evidence="2">Putative T7SS secretion signal domain-containing protein</fullName>
    </recommendedName>
</protein>
<proteinExistence type="predicted"/>
<organism evidence="3 4">
    <name type="scientific">Microbacterium mangrovi</name>
    <dbReference type="NCBI Taxonomy" id="1348253"/>
    <lineage>
        <taxon>Bacteria</taxon>
        <taxon>Bacillati</taxon>
        <taxon>Actinomycetota</taxon>
        <taxon>Actinomycetes</taxon>
        <taxon>Micrococcales</taxon>
        <taxon>Microbacteriaceae</taxon>
        <taxon>Microbacterium</taxon>
    </lineage>
</organism>
<feature type="region of interest" description="Disordered" evidence="1">
    <location>
        <begin position="298"/>
        <end position="326"/>
    </location>
</feature>
<dbReference type="STRING" id="1348253.LK09_17760"/>
<evidence type="ECO:0000313" key="4">
    <source>
        <dbReference type="Proteomes" id="UP000031030"/>
    </source>
</evidence>
<reference evidence="3 4" key="1">
    <citation type="submission" date="2014-11" db="EMBL/GenBank/DDBJ databases">
        <title>Genome sequence of Microbacterium mangrovi MUSC 115(T).</title>
        <authorList>
            <person name="Lee L.-H."/>
        </authorList>
    </citation>
    <scope>NUCLEOTIDE SEQUENCE [LARGE SCALE GENOMIC DNA]</scope>
    <source>
        <strain evidence="3 4">MUSC 115</strain>
    </source>
</reference>
<accession>A0A0B1ZXD1</accession>
<dbReference type="Proteomes" id="UP000031030">
    <property type="component" value="Unassembled WGS sequence"/>
</dbReference>
<dbReference type="InterPro" id="IPR049082">
    <property type="entry name" value="T7SS_signal"/>
</dbReference>
<comment type="caution">
    <text evidence="3">The sequence shown here is derived from an EMBL/GenBank/DDBJ whole genome shotgun (WGS) entry which is preliminary data.</text>
</comment>
<dbReference type="AlphaFoldDB" id="A0A0B1ZXD1"/>
<dbReference type="EMBL" id="JTDK01000018">
    <property type="protein sequence ID" value="KHK95865.1"/>
    <property type="molecule type" value="Genomic_DNA"/>
</dbReference>
<feature type="domain" description="Putative T7SS secretion signal" evidence="2">
    <location>
        <begin position="4"/>
        <end position="182"/>
    </location>
</feature>
<dbReference type="RefSeq" id="WP_039402543.1">
    <property type="nucleotide sequence ID" value="NZ_JTDK01000018.1"/>
</dbReference>
<evidence type="ECO:0000256" key="1">
    <source>
        <dbReference type="SAM" id="MobiDB-lite"/>
    </source>
</evidence>
<sequence>MTWELGQTRDPVDLVPGSVSSIRAAAEEWKSRAHASESVRADLSKLDDDGSWKGHAYDRYLARYDRQLLHWQHTGEHLTAGAHALYTYADALEWAQHEADRAITMWDEAEALGIAAMAAHQEQVRRLRAGQGMRSLTLDVPFQDPSGTAHQAARDVLFHARMTLDVFARDCTAALDEAAAAAKMPLTQTERQSAVQATATRLFVDVVVQPFQSLMDFLSTAARTLGQHPDILLELLGGAALVVGGAAVTVGGGGVSVTGAGALAGIPAAAQGAGLAAAGAGMIGDATGRWLSEAERNHGIDRGDGRDERGHWAKGQEKKPWEDKEKEGLENVARARKVKVIRNKVRANFDGSPQAGGRYYDGLFKNPDGTYTAVEVKSGSAVERYSSSSSTQREFDDAVNAGTPARATLNGERISITKVVKELLK</sequence>
<gene>
    <name evidence="3" type="ORF">LK09_17760</name>
</gene>
<dbReference type="Pfam" id="PF21725">
    <property type="entry name" value="T7SS_signal"/>
    <property type="match status" value="1"/>
</dbReference>
<keyword evidence="4" id="KW-1185">Reference proteome</keyword>
<evidence type="ECO:0000259" key="2">
    <source>
        <dbReference type="Pfam" id="PF21725"/>
    </source>
</evidence>
<name>A0A0B1ZXD1_9MICO</name>
<evidence type="ECO:0000313" key="3">
    <source>
        <dbReference type="EMBL" id="KHK95865.1"/>
    </source>
</evidence>